<dbReference type="InterPro" id="IPR036291">
    <property type="entry name" value="NAD(P)-bd_dom_sf"/>
</dbReference>
<feature type="non-terminal residue" evidence="3">
    <location>
        <position position="86"/>
    </location>
</feature>
<dbReference type="SUPFAM" id="SSF51735">
    <property type="entry name" value="NAD(P)-binding Rossmann-fold domains"/>
    <property type="match status" value="1"/>
</dbReference>
<proteinExistence type="predicted"/>
<evidence type="ECO:0000313" key="3">
    <source>
        <dbReference type="EMBL" id="GAG40971.1"/>
    </source>
</evidence>
<dbReference type="InterPro" id="IPR000683">
    <property type="entry name" value="Gfo/Idh/MocA-like_OxRdtase_N"/>
</dbReference>
<dbReference type="GO" id="GO:0016491">
    <property type="term" value="F:oxidoreductase activity"/>
    <property type="evidence" value="ECO:0007669"/>
    <property type="project" value="UniProtKB-KW"/>
</dbReference>
<dbReference type="Pfam" id="PF01408">
    <property type="entry name" value="GFO_IDH_MocA"/>
    <property type="match status" value="1"/>
</dbReference>
<name>X0YWL4_9ZZZZ</name>
<sequence>MSEQVRVGVIGTSWYTDVMHLPNLKSHPHTEIAAICGRNRDRAEEMAKKYEVPLVFTDYREMIEKGNLQAVVVAAPDDLHYPMTME</sequence>
<dbReference type="PANTHER" id="PTHR43818">
    <property type="entry name" value="BCDNA.GH03377"/>
    <property type="match status" value="1"/>
</dbReference>
<dbReference type="PANTHER" id="PTHR43818:SF11">
    <property type="entry name" value="BCDNA.GH03377"/>
    <property type="match status" value="1"/>
</dbReference>
<accession>X0YWL4</accession>
<dbReference type="GO" id="GO:0000166">
    <property type="term" value="F:nucleotide binding"/>
    <property type="evidence" value="ECO:0007669"/>
    <property type="project" value="InterPro"/>
</dbReference>
<protein>
    <recommendedName>
        <fullName evidence="2">Gfo/Idh/MocA-like oxidoreductase N-terminal domain-containing protein</fullName>
    </recommendedName>
</protein>
<dbReference type="Gene3D" id="3.40.50.720">
    <property type="entry name" value="NAD(P)-binding Rossmann-like Domain"/>
    <property type="match status" value="1"/>
</dbReference>
<feature type="domain" description="Gfo/Idh/MocA-like oxidoreductase N-terminal" evidence="2">
    <location>
        <begin position="5"/>
        <end position="85"/>
    </location>
</feature>
<evidence type="ECO:0000259" key="2">
    <source>
        <dbReference type="Pfam" id="PF01408"/>
    </source>
</evidence>
<reference evidence="3" key="1">
    <citation type="journal article" date="2014" name="Front. Microbiol.">
        <title>High frequency of phylogenetically diverse reductive dehalogenase-homologous genes in deep subseafloor sedimentary metagenomes.</title>
        <authorList>
            <person name="Kawai M."/>
            <person name="Futagami T."/>
            <person name="Toyoda A."/>
            <person name="Takaki Y."/>
            <person name="Nishi S."/>
            <person name="Hori S."/>
            <person name="Arai W."/>
            <person name="Tsubouchi T."/>
            <person name="Morono Y."/>
            <person name="Uchiyama I."/>
            <person name="Ito T."/>
            <person name="Fujiyama A."/>
            <person name="Inagaki F."/>
            <person name="Takami H."/>
        </authorList>
    </citation>
    <scope>NUCLEOTIDE SEQUENCE</scope>
    <source>
        <strain evidence="3">Expedition CK06-06</strain>
    </source>
</reference>
<organism evidence="3">
    <name type="scientific">marine sediment metagenome</name>
    <dbReference type="NCBI Taxonomy" id="412755"/>
    <lineage>
        <taxon>unclassified sequences</taxon>
        <taxon>metagenomes</taxon>
        <taxon>ecological metagenomes</taxon>
    </lineage>
</organism>
<dbReference type="InterPro" id="IPR050463">
    <property type="entry name" value="Gfo/Idh/MocA_oxidrdct_glycsds"/>
</dbReference>
<comment type="caution">
    <text evidence="3">The sequence shown here is derived from an EMBL/GenBank/DDBJ whole genome shotgun (WGS) entry which is preliminary data.</text>
</comment>
<gene>
    <name evidence="3" type="ORF">S01H1_66000</name>
</gene>
<dbReference type="EMBL" id="BARS01043614">
    <property type="protein sequence ID" value="GAG40971.1"/>
    <property type="molecule type" value="Genomic_DNA"/>
</dbReference>
<keyword evidence="1" id="KW-0560">Oxidoreductase</keyword>
<evidence type="ECO:0000256" key="1">
    <source>
        <dbReference type="ARBA" id="ARBA00023002"/>
    </source>
</evidence>
<dbReference type="AlphaFoldDB" id="X0YWL4"/>